<feature type="chain" id="PRO_5003116683" evidence="1">
    <location>
        <begin position="25"/>
        <end position="257"/>
    </location>
</feature>
<name>D8K4D2_NITWC</name>
<accession>D8K4D2</accession>
<dbReference type="Proteomes" id="UP000000393">
    <property type="component" value="Chromosome"/>
</dbReference>
<dbReference type="HOGENOM" id="CLU_1081112_0_0_6"/>
<dbReference type="OrthoDB" id="9255899at2"/>
<gene>
    <name evidence="2" type="ordered locus">Nwat_0883</name>
</gene>
<dbReference type="RefSeq" id="WP_013219932.1">
    <property type="nucleotide sequence ID" value="NC_014315.1"/>
</dbReference>
<reference evidence="2 3" key="1">
    <citation type="submission" date="2010-06" db="EMBL/GenBank/DDBJ databases">
        <title>Complete sequence of chromosome of Nitrosococcus watsoni C-113.</title>
        <authorList>
            <consortium name="US DOE Joint Genome Institute"/>
            <person name="Lucas S."/>
            <person name="Copeland A."/>
            <person name="Lapidus A."/>
            <person name="Cheng J.-F."/>
            <person name="Bruce D."/>
            <person name="Goodwin L."/>
            <person name="Pitluck S."/>
            <person name="Malfatti S.A."/>
            <person name="Chain P.S.G."/>
            <person name="Land M."/>
            <person name="Hauser L."/>
            <person name="Kyrpides N."/>
            <person name="Ivanova N."/>
            <person name="Cambell M.A."/>
            <person name="Heidelberg J.F."/>
            <person name="Klotz M.G."/>
            <person name="Woyke T."/>
        </authorList>
    </citation>
    <scope>NUCLEOTIDE SEQUENCE [LARGE SCALE GENOMIC DNA]</scope>
    <source>
        <strain evidence="2 3">C-113</strain>
    </source>
</reference>
<protein>
    <submittedName>
        <fullName evidence="2">Uncharacterized protein</fullName>
    </submittedName>
</protein>
<evidence type="ECO:0000256" key="1">
    <source>
        <dbReference type="SAM" id="SignalP"/>
    </source>
</evidence>
<dbReference type="KEGG" id="nwa:Nwat_0883"/>
<keyword evidence="1" id="KW-0732">Signal</keyword>
<sequence>MRLIAKIITAAITVVLLGHSSGFAQQNLFNVPIPETAKRHEIFLQQQVNILLSGTLGTSNTTIDYGLAPDFELGMNLFNFQLYPSETPPELGNADQAGLLVNGQKTFSLSDIFTVGLGAQAGVSTTNATDFLSFNWLVGMYEPESRAYGRYLAGAYAGNQNYLGDGNRIGYMLGAEIPLIQNRLNFVADYLSGTNNSSVSAIGIVANVWRDWQLSLGAQLPSPGSPNGYGLVFELTRIPGLVASPIFGPSNSKSPGF</sequence>
<dbReference type="eggNOG" id="ENOG50302XR">
    <property type="taxonomic scope" value="Bacteria"/>
</dbReference>
<feature type="signal peptide" evidence="1">
    <location>
        <begin position="1"/>
        <end position="24"/>
    </location>
</feature>
<keyword evidence="3" id="KW-1185">Reference proteome</keyword>
<evidence type="ECO:0000313" key="2">
    <source>
        <dbReference type="EMBL" id="ADJ27829.1"/>
    </source>
</evidence>
<proteinExistence type="predicted"/>
<evidence type="ECO:0000313" key="3">
    <source>
        <dbReference type="Proteomes" id="UP000000393"/>
    </source>
</evidence>
<dbReference type="AlphaFoldDB" id="D8K4D2"/>
<dbReference type="EMBL" id="CP002086">
    <property type="protein sequence ID" value="ADJ27829.1"/>
    <property type="molecule type" value="Genomic_DNA"/>
</dbReference>
<organism evidence="2 3">
    <name type="scientific">Nitrosococcus watsoni (strain C-113)</name>
    <dbReference type="NCBI Taxonomy" id="105559"/>
    <lineage>
        <taxon>Bacteria</taxon>
        <taxon>Pseudomonadati</taxon>
        <taxon>Pseudomonadota</taxon>
        <taxon>Gammaproteobacteria</taxon>
        <taxon>Chromatiales</taxon>
        <taxon>Chromatiaceae</taxon>
        <taxon>Nitrosococcus</taxon>
    </lineage>
</organism>